<dbReference type="Pfam" id="PF00248">
    <property type="entry name" value="Aldo_ket_red"/>
    <property type="match status" value="1"/>
</dbReference>
<evidence type="ECO:0000259" key="2">
    <source>
        <dbReference type="Pfam" id="PF00248"/>
    </source>
</evidence>
<protein>
    <submittedName>
        <fullName evidence="3">45572_t:CDS:1</fullName>
    </submittedName>
</protein>
<sequence length="402" mass="45193">MAQDSTVIKETIGALDDYVLLGRSGLRVSPLCLGTVTFGEKFGLGSNFEESKKVFDYYYEKGGNFFDTANAYNFGESEEFLGKYVADKRSHVVIATKYAGMPIWLLLHNENSLFNIYLPFIHKIYKENASALMPNPRYNPNAGGNHRKCLAENLDESLKRLGTGYIDIMYVHVWEFRTPIEEVMRSLDDVVRSGKVLYVALSDAPAWVLSRANTMAELRGWSQFIGLQTRYNILNRSMECDIQTACAELDVGIVPWGCIAEGFLTGKYTRESAANLMTSDNMNSQRFNSVKRSAANEQNWKILDEITAIAAETKRSPAQVALNWISQKPGITSPLIGARTKDQLVDNLGALEFKLTPEQMARLDDISAPKEIPFPYSIYSNLEKYVGKGIQIPAKYKPIFMM</sequence>
<evidence type="ECO:0000313" key="4">
    <source>
        <dbReference type="Proteomes" id="UP000789901"/>
    </source>
</evidence>
<keyword evidence="1" id="KW-0560">Oxidoreductase</keyword>
<accession>A0ABN7VKE4</accession>
<feature type="non-terminal residue" evidence="3">
    <location>
        <position position="402"/>
    </location>
</feature>
<reference evidence="3 4" key="1">
    <citation type="submission" date="2021-06" db="EMBL/GenBank/DDBJ databases">
        <authorList>
            <person name="Kallberg Y."/>
            <person name="Tangrot J."/>
            <person name="Rosling A."/>
        </authorList>
    </citation>
    <scope>NUCLEOTIDE SEQUENCE [LARGE SCALE GENOMIC DNA]</scope>
    <source>
        <strain evidence="3 4">120-4 pot B 10/14</strain>
    </source>
</reference>
<name>A0ABN7VKE4_GIGMA</name>
<dbReference type="EMBL" id="CAJVQB010016847">
    <property type="protein sequence ID" value="CAG8781724.1"/>
    <property type="molecule type" value="Genomic_DNA"/>
</dbReference>
<proteinExistence type="predicted"/>
<dbReference type="PANTHER" id="PTHR43364">
    <property type="entry name" value="NADH-SPECIFIC METHYLGLYOXAL REDUCTASE-RELATED"/>
    <property type="match status" value="1"/>
</dbReference>
<evidence type="ECO:0000313" key="3">
    <source>
        <dbReference type="EMBL" id="CAG8781724.1"/>
    </source>
</evidence>
<organism evidence="3 4">
    <name type="scientific">Gigaspora margarita</name>
    <dbReference type="NCBI Taxonomy" id="4874"/>
    <lineage>
        <taxon>Eukaryota</taxon>
        <taxon>Fungi</taxon>
        <taxon>Fungi incertae sedis</taxon>
        <taxon>Mucoromycota</taxon>
        <taxon>Glomeromycotina</taxon>
        <taxon>Glomeromycetes</taxon>
        <taxon>Diversisporales</taxon>
        <taxon>Gigasporaceae</taxon>
        <taxon>Gigaspora</taxon>
    </lineage>
</organism>
<comment type="caution">
    <text evidence="3">The sequence shown here is derived from an EMBL/GenBank/DDBJ whole genome shotgun (WGS) entry which is preliminary data.</text>
</comment>
<dbReference type="CDD" id="cd19080">
    <property type="entry name" value="AKR_AKR9A_9B"/>
    <property type="match status" value="1"/>
</dbReference>
<gene>
    <name evidence="3" type="ORF">GMARGA_LOCUS19823</name>
</gene>
<evidence type="ECO:0000256" key="1">
    <source>
        <dbReference type="ARBA" id="ARBA00023002"/>
    </source>
</evidence>
<feature type="domain" description="NADP-dependent oxidoreductase" evidence="2">
    <location>
        <begin position="30"/>
        <end position="367"/>
    </location>
</feature>
<dbReference type="InterPro" id="IPR023210">
    <property type="entry name" value="NADP_OxRdtase_dom"/>
</dbReference>
<dbReference type="SUPFAM" id="SSF51430">
    <property type="entry name" value="NAD(P)-linked oxidoreductase"/>
    <property type="match status" value="1"/>
</dbReference>
<keyword evidence="4" id="KW-1185">Reference proteome</keyword>
<dbReference type="Proteomes" id="UP000789901">
    <property type="component" value="Unassembled WGS sequence"/>
</dbReference>
<dbReference type="InterPro" id="IPR036812">
    <property type="entry name" value="NAD(P)_OxRdtase_dom_sf"/>
</dbReference>
<dbReference type="PANTHER" id="PTHR43364:SF4">
    <property type="entry name" value="NAD(P)-LINKED OXIDOREDUCTASE SUPERFAMILY PROTEIN"/>
    <property type="match status" value="1"/>
</dbReference>
<dbReference type="Gene3D" id="3.20.20.100">
    <property type="entry name" value="NADP-dependent oxidoreductase domain"/>
    <property type="match status" value="1"/>
</dbReference>
<dbReference type="InterPro" id="IPR050523">
    <property type="entry name" value="AKR_Detox_Biosynth"/>
</dbReference>